<gene>
    <name evidence="1" type="ORF">HMPREF1705_04687</name>
</gene>
<protein>
    <submittedName>
        <fullName evidence="1">Uncharacterized protein</fullName>
    </submittedName>
</protein>
<keyword evidence="2" id="KW-1185">Reference proteome</keyword>
<accession>A0A0T5XC77</accession>
<reference evidence="2" key="1">
    <citation type="submission" date="2012-09" db="EMBL/GenBank/DDBJ databases">
        <authorList>
            <person name="Weinstock G."/>
            <person name="Sodergren E."/>
            <person name="Clifton S."/>
            <person name="Fulton L."/>
            <person name="Fulton B."/>
            <person name="Courtney L."/>
            <person name="Fronick C."/>
            <person name="Harrison M."/>
            <person name="Strong C."/>
            <person name="Farmer C."/>
            <person name="Delehaunty K."/>
            <person name="Markovic C."/>
            <person name="Hall O."/>
            <person name="Minx P."/>
            <person name="Tomlinson C."/>
            <person name="Mitreva M."/>
            <person name="Nelson J."/>
            <person name="Hou S."/>
            <person name="Wollam A."/>
            <person name="Pepin K.H."/>
            <person name="Johnson M."/>
            <person name="Bhonagiri V."/>
            <person name="Nash W.E."/>
            <person name="Suruliraj S."/>
            <person name="Warren W."/>
            <person name="Chinwalla A."/>
            <person name="Mardis E.R."/>
            <person name="Wilson R.K."/>
        </authorList>
    </citation>
    <scope>NUCLEOTIDE SEQUENCE [LARGE SCALE GENOMIC DNA]</scope>
    <source>
        <strain evidence="2">OS1</strain>
    </source>
</reference>
<organism evidence="1 2">
    <name type="scientific">Acetomicrobium hydrogeniformans ATCC BAA-1850</name>
    <dbReference type="NCBI Taxonomy" id="592015"/>
    <lineage>
        <taxon>Bacteria</taxon>
        <taxon>Thermotogati</taxon>
        <taxon>Synergistota</taxon>
        <taxon>Synergistia</taxon>
        <taxon>Synergistales</taxon>
        <taxon>Acetomicrobiaceae</taxon>
        <taxon>Acetomicrobium</taxon>
    </lineage>
</organism>
<evidence type="ECO:0000313" key="2">
    <source>
        <dbReference type="Proteomes" id="UP000005273"/>
    </source>
</evidence>
<dbReference type="STRING" id="592015.HMPREF1705_04687"/>
<dbReference type="AlphaFoldDB" id="A0A0T5XC77"/>
<name>A0A0T5XC77_9BACT</name>
<sequence length="40" mass="4768">MKKTSWKLSKLFKTTPSLGSAFIIKYLFHNNLPPRKRYLL</sequence>
<dbReference type="EMBL" id="ACJX03000001">
    <property type="protein sequence ID" value="KRT35952.1"/>
    <property type="molecule type" value="Genomic_DNA"/>
</dbReference>
<proteinExistence type="predicted"/>
<evidence type="ECO:0000313" key="1">
    <source>
        <dbReference type="EMBL" id="KRT35952.1"/>
    </source>
</evidence>
<comment type="caution">
    <text evidence="1">The sequence shown here is derived from an EMBL/GenBank/DDBJ whole genome shotgun (WGS) entry which is preliminary data.</text>
</comment>
<dbReference type="Proteomes" id="UP000005273">
    <property type="component" value="Unassembled WGS sequence"/>
</dbReference>